<feature type="domain" description="Beta-lactamase-related" evidence="1">
    <location>
        <begin position="25"/>
        <end position="355"/>
    </location>
</feature>
<dbReference type="InterPro" id="IPR050491">
    <property type="entry name" value="AmpC-like"/>
</dbReference>
<dbReference type="RefSeq" id="WP_182413069.1">
    <property type="nucleotide sequence ID" value="NZ_CP055153.1"/>
</dbReference>
<dbReference type="InterPro" id="IPR001466">
    <property type="entry name" value="Beta-lactam-related"/>
</dbReference>
<reference evidence="2 3" key="1">
    <citation type="submission" date="2020-08" db="EMBL/GenBank/DDBJ databases">
        <title>Adhaeribacter dokdonensis sp. nov., isolated from the rhizosphere of Elymus tsukushiensis, a plant native to the Dokdo Islands, Republic of Korea.</title>
        <authorList>
            <person name="Ghim S.Y."/>
        </authorList>
    </citation>
    <scope>NUCLEOTIDE SEQUENCE [LARGE SCALE GENOMIC DNA]</scope>
    <source>
        <strain evidence="2 3">KUDC8001</strain>
    </source>
</reference>
<evidence type="ECO:0000313" key="3">
    <source>
        <dbReference type="Proteomes" id="UP000514509"/>
    </source>
</evidence>
<evidence type="ECO:0000313" key="2">
    <source>
        <dbReference type="EMBL" id="QMU30625.1"/>
    </source>
</evidence>
<dbReference type="PANTHER" id="PTHR46825:SF8">
    <property type="entry name" value="BETA-LACTAMASE-RELATED"/>
    <property type="match status" value="1"/>
</dbReference>
<evidence type="ECO:0000259" key="1">
    <source>
        <dbReference type="Pfam" id="PF00144"/>
    </source>
</evidence>
<dbReference type="SUPFAM" id="SSF56601">
    <property type="entry name" value="beta-lactamase/transpeptidase-like"/>
    <property type="match status" value="1"/>
</dbReference>
<gene>
    <name evidence="2" type="ORF">HUW48_22505</name>
</gene>
<keyword evidence="3" id="KW-1185">Reference proteome</keyword>
<dbReference type="InterPro" id="IPR012338">
    <property type="entry name" value="Beta-lactam/transpept-like"/>
</dbReference>
<name>A0A7L7LDL3_9BACT</name>
<protein>
    <submittedName>
        <fullName evidence="2">Beta-lactamase family protein</fullName>
    </submittedName>
</protein>
<proteinExistence type="predicted"/>
<dbReference type="EMBL" id="CP055153">
    <property type="protein sequence ID" value="QMU30625.1"/>
    <property type="molecule type" value="Genomic_DNA"/>
</dbReference>
<dbReference type="Pfam" id="PF00144">
    <property type="entry name" value="Beta-lactamase"/>
    <property type="match status" value="1"/>
</dbReference>
<dbReference type="KEGG" id="add:HUW48_22505"/>
<sequence>MVTITTCVPDSCQNADQVLVKELINANAPSVQYMVFNQNMVLYHFQQGLANIKDHEIVRDETTFNAYSLTKTFTALAVLQLVEQGKVDLEASVSTYLPDCPYPAEITIKHLLTHTSGIADPIPLSWVHLVEEDSTFNEKKFFKTVFEKNRTLKFKPGEKFKYSNLGYVLLGQVIAAVSGISYEKYITQNIISKLNLPPGALGFQIYDTRNHATGYHKKWSFSNLLLSCFINKSKFMGKAENSWQPFKFLYVNGKAYGGLIGTTNGLVKYLQEFLKPETRLISQANKRLLLTETKTANDKNTGMCLAWFTGELNGTRYYTHAGGGGGFYLEMRIYPEKGIGSLIVFNRSGMSDERFLNQVDKFFVQ</sequence>
<dbReference type="PANTHER" id="PTHR46825">
    <property type="entry name" value="D-ALANYL-D-ALANINE-CARBOXYPEPTIDASE/ENDOPEPTIDASE AMPH"/>
    <property type="match status" value="1"/>
</dbReference>
<dbReference type="Proteomes" id="UP000514509">
    <property type="component" value="Chromosome"/>
</dbReference>
<organism evidence="2 3">
    <name type="scientific">Adhaeribacter radiodurans</name>
    <dbReference type="NCBI Taxonomy" id="2745197"/>
    <lineage>
        <taxon>Bacteria</taxon>
        <taxon>Pseudomonadati</taxon>
        <taxon>Bacteroidota</taxon>
        <taxon>Cytophagia</taxon>
        <taxon>Cytophagales</taxon>
        <taxon>Hymenobacteraceae</taxon>
        <taxon>Adhaeribacter</taxon>
    </lineage>
</organism>
<accession>A0A7L7LDL3</accession>
<dbReference type="Gene3D" id="3.40.710.10">
    <property type="entry name" value="DD-peptidase/beta-lactamase superfamily"/>
    <property type="match status" value="1"/>
</dbReference>
<dbReference type="AlphaFoldDB" id="A0A7L7LDL3"/>